<dbReference type="InterPro" id="IPR011342">
    <property type="entry name" value="Shikimate_DH"/>
</dbReference>
<dbReference type="InterPro" id="IPR046346">
    <property type="entry name" value="Aminoacid_DH-like_N_sf"/>
</dbReference>
<feature type="binding site" evidence="8">
    <location>
        <begin position="156"/>
        <end position="160"/>
    </location>
    <ligand>
        <name>NADP(+)</name>
        <dbReference type="ChEBI" id="CHEBI:58349"/>
    </ligand>
</feature>
<dbReference type="PANTHER" id="PTHR21089:SF1">
    <property type="entry name" value="BIFUNCTIONAL 3-DEHYDROQUINATE DEHYDRATASE_SHIKIMATE DEHYDROGENASE, CHLOROPLASTIC"/>
    <property type="match status" value="1"/>
</dbReference>
<comment type="caution">
    <text evidence="8">Lacks conserved residue(s) required for the propagation of feature annotation.</text>
</comment>
<feature type="binding site" evidence="8">
    <location>
        <position position="107"/>
    </location>
    <ligand>
        <name>NADP(+)</name>
        <dbReference type="ChEBI" id="CHEBI:58349"/>
    </ligand>
</feature>
<protein>
    <recommendedName>
        <fullName evidence="2 8">Shikimate dehydrogenase (NADP(+))</fullName>
        <shortName evidence="8">SDH</shortName>
        <ecNumber evidence="2 8">1.1.1.25</ecNumber>
    </recommendedName>
</protein>
<comment type="pathway">
    <text evidence="1 8">Metabolic intermediate biosynthesis; chorismate biosynthesis; chorismate from D-erythrose 4-phosphate and phosphoenolpyruvate: step 4/7.</text>
</comment>
<sequence length="313" mass="34589">MHLTRNESKKLNLVCKIHKEKIEMKTKTNQSVKTFGIVGFPLSHSLSPLIHNSIYKDRNINASYLVFETQNLNVEKIQEFRNSGILGLSVTIPHKETAFTLADKADDTSRIMKASNTLLIGPDSTYAYNTDGEGAYHSILEFSPESLKTGKVVILGSGGSARGIAFSLAVSGKIQNLLVCSRNEITAKEICLLVTKNSNVKAEPISQDVLLTRKEEISLVIHTTPLGMKGQSPGPYLPEDFFNSNMTLFDIVYNPLETPLVKTAQKAGAKIIPGSEMLLYQAMKQFELFTGISPNAEDIIKTRERLSKALENR</sequence>
<comment type="caution">
    <text evidence="11">The sequence shown here is derived from an EMBL/GenBank/DDBJ whole genome shotgun (WGS) entry which is preliminary data.</text>
</comment>
<dbReference type="UniPathway" id="UPA00053">
    <property type="reaction ID" value="UER00087"/>
</dbReference>
<keyword evidence="6 8" id="KW-0057">Aromatic amino acid biosynthesis</keyword>
<accession>A0A0E2DEV0</accession>
<dbReference type="SUPFAM" id="SSF53223">
    <property type="entry name" value="Aminoacid dehydrogenase-like, N-terminal domain"/>
    <property type="match status" value="1"/>
</dbReference>
<dbReference type="GO" id="GO:0005829">
    <property type="term" value="C:cytosol"/>
    <property type="evidence" value="ECO:0007669"/>
    <property type="project" value="TreeGrafter"/>
</dbReference>
<name>A0A0E2DEV0_LEPIR</name>
<dbReference type="GO" id="GO:0009073">
    <property type="term" value="P:aromatic amino acid family biosynthetic process"/>
    <property type="evidence" value="ECO:0007669"/>
    <property type="project" value="UniProtKB-KW"/>
</dbReference>
<feature type="binding site" evidence="8">
    <location>
        <position position="251"/>
    </location>
    <ligand>
        <name>NADP(+)</name>
        <dbReference type="ChEBI" id="CHEBI:58349"/>
    </ligand>
</feature>
<evidence type="ECO:0000256" key="7">
    <source>
        <dbReference type="ARBA" id="ARBA00049442"/>
    </source>
</evidence>
<dbReference type="GO" id="GO:0004764">
    <property type="term" value="F:shikimate 3-dehydrogenase (NADP+) activity"/>
    <property type="evidence" value="ECO:0007669"/>
    <property type="project" value="UniProtKB-UniRule"/>
</dbReference>
<keyword evidence="5 8" id="KW-0560">Oxidoreductase</keyword>
<reference evidence="11 12" key="1">
    <citation type="submission" date="2012-10" db="EMBL/GenBank/DDBJ databases">
        <authorList>
            <person name="Harkins D.M."/>
            <person name="Durkin A.S."/>
            <person name="Brinkac L.M."/>
            <person name="Haft D.H."/>
            <person name="Selengut J.D."/>
            <person name="Sanka R."/>
            <person name="DePew J."/>
            <person name="Purushe J."/>
            <person name="Chanthongthip A."/>
            <person name="Lattana O."/>
            <person name="Phetsouvanh R."/>
            <person name="Newton P.N."/>
            <person name="Vinetz J.M."/>
            <person name="Sutton G.G."/>
            <person name="Nierman W.C."/>
            <person name="Fouts D.E."/>
        </authorList>
    </citation>
    <scope>NUCLEOTIDE SEQUENCE [LARGE SCALE GENOMIC DNA]</scope>
    <source>
        <strain evidence="11 12">UI 12758</strain>
    </source>
</reference>
<dbReference type="InterPro" id="IPR036291">
    <property type="entry name" value="NAD(P)-bd_dom_sf"/>
</dbReference>
<evidence type="ECO:0000313" key="12">
    <source>
        <dbReference type="Proteomes" id="UP000001340"/>
    </source>
</evidence>
<feature type="binding site" evidence="8">
    <location>
        <position position="281"/>
    </location>
    <ligand>
        <name>shikimate</name>
        <dbReference type="ChEBI" id="CHEBI:36208"/>
    </ligand>
</feature>
<evidence type="ECO:0000256" key="8">
    <source>
        <dbReference type="HAMAP-Rule" id="MF_00222"/>
    </source>
</evidence>
<feature type="active site" description="Proton acceptor" evidence="8">
    <location>
        <position position="95"/>
    </location>
</feature>
<comment type="catalytic activity">
    <reaction evidence="7 8">
        <text>shikimate + NADP(+) = 3-dehydroshikimate + NADPH + H(+)</text>
        <dbReference type="Rhea" id="RHEA:17737"/>
        <dbReference type="ChEBI" id="CHEBI:15378"/>
        <dbReference type="ChEBI" id="CHEBI:16630"/>
        <dbReference type="ChEBI" id="CHEBI:36208"/>
        <dbReference type="ChEBI" id="CHEBI:57783"/>
        <dbReference type="ChEBI" id="CHEBI:58349"/>
        <dbReference type="EC" id="1.1.1.25"/>
    </reaction>
</comment>
<dbReference type="InterPro" id="IPR013708">
    <property type="entry name" value="Shikimate_DH-bd_N"/>
</dbReference>
<feature type="binding site" evidence="8">
    <location>
        <position position="116"/>
    </location>
    <ligand>
        <name>shikimate</name>
        <dbReference type="ChEBI" id="CHEBI:36208"/>
    </ligand>
</feature>
<dbReference type="PANTHER" id="PTHR21089">
    <property type="entry name" value="SHIKIMATE DEHYDROGENASE"/>
    <property type="match status" value="1"/>
</dbReference>
<comment type="function">
    <text evidence="8">Involved in the biosynthesis of the chorismate, which leads to the biosynthesis of aromatic amino acids. Catalyzes the reversible NADPH linked reduction of 3-dehydroshikimate (DHSA) to yield shikimate (SA).</text>
</comment>
<dbReference type="CDD" id="cd01065">
    <property type="entry name" value="NAD_bind_Shikimate_DH"/>
    <property type="match status" value="1"/>
</dbReference>
<organism evidence="11 12">
    <name type="scientific">Leptospira interrogans str. UI 12758</name>
    <dbReference type="NCBI Taxonomy" id="1049938"/>
    <lineage>
        <taxon>Bacteria</taxon>
        <taxon>Pseudomonadati</taxon>
        <taxon>Spirochaetota</taxon>
        <taxon>Spirochaetia</taxon>
        <taxon>Leptospirales</taxon>
        <taxon>Leptospiraceae</taxon>
        <taxon>Leptospira</taxon>
    </lineage>
</organism>
<dbReference type="AlphaFoldDB" id="A0A0E2DEV0"/>
<dbReference type="InterPro" id="IPR022893">
    <property type="entry name" value="Shikimate_DH_fam"/>
</dbReference>
<dbReference type="EMBL" id="AHNR02000056">
    <property type="protein sequence ID" value="EKR54179.1"/>
    <property type="molecule type" value="Genomic_DNA"/>
</dbReference>
<feature type="binding site" evidence="8">
    <location>
        <position position="91"/>
    </location>
    <ligand>
        <name>shikimate</name>
        <dbReference type="ChEBI" id="CHEBI:36208"/>
    </ligand>
</feature>
<dbReference type="NCBIfam" id="TIGR00507">
    <property type="entry name" value="aroE"/>
    <property type="match status" value="1"/>
</dbReference>
<dbReference type="Gene3D" id="3.40.50.10860">
    <property type="entry name" value="Leucine Dehydrogenase, chain A, domain 1"/>
    <property type="match status" value="1"/>
</dbReference>
<feature type="binding site" evidence="8">
    <location>
        <position position="274"/>
    </location>
    <ligand>
        <name>NADP(+)</name>
        <dbReference type="ChEBI" id="CHEBI:58349"/>
    </ligand>
</feature>
<evidence type="ECO:0000256" key="2">
    <source>
        <dbReference type="ARBA" id="ARBA00012962"/>
    </source>
</evidence>
<evidence type="ECO:0000259" key="10">
    <source>
        <dbReference type="Pfam" id="PF18317"/>
    </source>
</evidence>
<dbReference type="GO" id="GO:0008652">
    <property type="term" value="P:amino acid biosynthetic process"/>
    <property type="evidence" value="ECO:0007669"/>
    <property type="project" value="UniProtKB-KW"/>
</dbReference>
<comment type="subunit">
    <text evidence="8">Homodimer.</text>
</comment>
<dbReference type="Pfam" id="PF18317">
    <property type="entry name" value="SDH_C"/>
    <property type="match status" value="1"/>
</dbReference>
<proteinExistence type="inferred from homology"/>
<evidence type="ECO:0000256" key="4">
    <source>
        <dbReference type="ARBA" id="ARBA00022857"/>
    </source>
</evidence>
<dbReference type="HAMAP" id="MF_00222">
    <property type="entry name" value="Shikimate_DH_AroE"/>
    <property type="match status" value="1"/>
</dbReference>
<dbReference type="SUPFAM" id="SSF51735">
    <property type="entry name" value="NAD(P)-binding Rossmann-fold domains"/>
    <property type="match status" value="1"/>
</dbReference>
<dbReference type="EC" id="1.1.1.25" evidence="2 8"/>
<dbReference type="Proteomes" id="UP000001340">
    <property type="component" value="Unassembled WGS sequence"/>
</dbReference>
<evidence type="ECO:0000256" key="3">
    <source>
        <dbReference type="ARBA" id="ARBA00022605"/>
    </source>
</evidence>
<gene>
    <name evidence="8 11" type="primary">aroE</name>
    <name evidence="11" type="ORF">LEP1GSC105_5016</name>
</gene>
<evidence type="ECO:0000259" key="9">
    <source>
        <dbReference type="Pfam" id="PF08501"/>
    </source>
</evidence>
<feature type="binding site" evidence="8">
    <location>
        <begin position="45"/>
        <end position="47"/>
    </location>
    <ligand>
        <name>shikimate</name>
        <dbReference type="ChEBI" id="CHEBI:36208"/>
    </ligand>
</feature>
<feature type="domain" description="SDH C-terminal" evidence="10">
    <location>
        <begin position="274"/>
        <end position="301"/>
    </location>
</feature>
<feature type="domain" description="Shikimate dehydrogenase substrate binding N-terminal" evidence="9">
    <location>
        <begin position="37"/>
        <end position="118"/>
    </location>
</feature>
<keyword evidence="3 8" id="KW-0028">Amino-acid biosynthesis</keyword>
<dbReference type="GO" id="GO:0050661">
    <property type="term" value="F:NADP binding"/>
    <property type="evidence" value="ECO:0007669"/>
    <property type="project" value="InterPro"/>
</dbReference>
<dbReference type="GO" id="GO:0009423">
    <property type="term" value="P:chorismate biosynthetic process"/>
    <property type="evidence" value="ECO:0007669"/>
    <property type="project" value="UniProtKB-UniRule"/>
</dbReference>
<evidence type="ECO:0000256" key="5">
    <source>
        <dbReference type="ARBA" id="ARBA00023002"/>
    </source>
</evidence>
<dbReference type="Gene3D" id="3.40.50.720">
    <property type="entry name" value="NAD(P)-binding Rossmann-like Domain"/>
    <property type="match status" value="1"/>
</dbReference>
<keyword evidence="4 8" id="KW-0521">NADP</keyword>
<dbReference type="Pfam" id="PF08501">
    <property type="entry name" value="Shikimate_dh_N"/>
    <property type="match status" value="1"/>
</dbReference>
<feature type="binding site" evidence="8">
    <location>
        <position position="253"/>
    </location>
    <ligand>
        <name>shikimate</name>
        <dbReference type="ChEBI" id="CHEBI:36208"/>
    </ligand>
</feature>
<evidence type="ECO:0000256" key="6">
    <source>
        <dbReference type="ARBA" id="ARBA00023141"/>
    </source>
</evidence>
<comment type="similarity">
    <text evidence="8">Belongs to the shikimate dehydrogenase family.</text>
</comment>
<dbReference type="InterPro" id="IPR041121">
    <property type="entry name" value="SDH_C"/>
</dbReference>
<feature type="binding site" evidence="8">
    <location>
        <position position="131"/>
    </location>
    <ligand>
        <name>shikimate</name>
        <dbReference type="ChEBI" id="CHEBI:36208"/>
    </ligand>
</feature>
<dbReference type="GO" id="GO:0019632">
    <property type="term" value="P:shikimate metabolic process"/>
    <property type="evidence" value="ECO:0007669"/>
    <property type="project" value="InterPro"/>
</dbReference>
<evidence type="ECO:0000313" key="11">
    <source>
        <dbReference type="EMBL" id="EKR54179.1"/>
    </source>
</evidence>
<evidence type="ECO:0000256" key="1">
    <source>
        <dbReference type="ARBA" id="ARBA00004871"/>
    </source>
</evidence>